<accession>A0A366E334</accession>
<dbReference type="PANTHER" id="PTHR43194:SF2">
    <property type="entry name" value="PEROXISOMAL MEMBRANE PROTEIN LPX1"/>
    <property type="match status" value="1"/>
</dbReference>
<dbReference type="Pfam" id="PF12697">
    <property type="entry name" value="Abhydrolase_6"/>
    <property type="match status" value="1"/>
</dbReference>
<evidence type="ECO:0000313" key="2">
    <source>
        <dbReference type="EMBL" id="RBO96189.1"/>
    </source>
</evidence>
<feature type="domain" description="AB hydrolase-1" evidence="1">
    <location>
        <begin position="27"/>
        <end position="218"/>
    </location>
</feature>
<keyword evidence="2" id="KW-0378">Hydrolase</keyword>
<name>A0A366E334_9NOCA</name>
<dbReference type="EMBL" id="QNRE01000001">
    <property type="protein sequence ID" value="RBO96189.1"/>
    <property type="molecule type" value="Genomic_DNA"/>
</dbReference>
<proteinExistence type="predicted"/>
<dbReference type="AlphaFoldDB" id="A0A366E334"/>
<sequence length="237" mass="24628">MSPMGDRCLDRPGAMLRGEEAGAGPTVLLLHAGGERRSVWRPVIDVLTAAGFRCVAYDQRGHGDSGGAARALAPCAGDVAAMVAAEPAGCVLVGASLGGLATIAALRDPAVRARVAGLALVDVVPDADPDRVREFLSEARGYGRYREIVDDIFAQLPRLRATAVELDLPVLLIRAGGASPLTDGDTARFLRAVPHAAVTTIEDAGHLVAREQPVALAEVLSAALSEWTLPTECPATR</sequence>
<dbReference type="InterPro" id="IPR029058">
    <property type="entry name" value="AB_hydrolase_fold"/>
</dbReference>
<gene>
    <name evidence="2" type="ORF">DFR74_101200</name>
</gene>
<evidence type="ECO:0000259" key="1">
    <source>
        <dbReference type="Pfam" id="PF12697"/>
    </source>
</evidence>
<reference evidence="2 3" key="1">
    <citation type="submission" date="2018-06" db="EMBL/GenBank/DDBJ databases">
        <title>Genomic Encyclopedia of Type Strains, Phase IV (KMG-IV): sequencing the most valuable type-strain genomes for metagenomic binning, comparative biology and taxonomic classification.</title>
        <authorList>
            <person name="Goeker M."/>
        </authorList>
    </citation>
    <scope>NUCLEOTIDE SEQUENCE [LARGE SCALE GENOMIC DNA]</scope>
    <source>
        <strain evidence="2 3">DSM 44599</strain>
    </source>
</reference>
<keyword evidence="3" id="KW-1185">Reference proteome</keyword>
<dbReference type="GO" id="GO:0016787">
    <property type="term" value="F:hydrolase activity"/>
    <property type="evidence" value="ECO:0007669"/>
    <property type="project" value="UniProtKB-KW"/>
</dbReference>
<dbReference type="InterPro" id="IPR050228">
    <property type="entry name" value="Carboxylesterase_BioH"/>
</dbReference>
<dbReference type="InterPro" id="IPR000073">
    <property type="entry name" value="AB_hydrolase_1"/>
</dbReference>
<dbReference type="Proteomes" id="UP000252586">
    <property type="component" value="Unassembled WGS sequence"/>
</dbReference>
<evidence type="ECO:0000313" key="3">
    <source>
        <dbReference type="Proteomes" id="UP000252586"/>
    </source>
</evidence>
<organism evidence="2 3">
    <name type="scientific">Nocardia puris</name>
    <dbReference type="NCBI Taxonomy" id="208602"/>
    <lineage>
        <taxon>Bacteria</taxon>
        <taxon>Bacillati</taxon>
        <taxon>Actinomycetota</taxon>
        <taxon>Actinomycetes</taxon>
        <taxon>Mycobacteriales</taxon>
        <taxon>Nocardiaceae</taxon>
        <taxon>Nocardia</taxon>
    </lineage>
</organism>
<dbReference type="Gene3D" id="3.40.50.1820">
    <property type="entry name" value="alpha/beta hydrolase"/>
    <property type="match status" value="2"/>
</dbReference>
<protein>
    <submittedName>
        <fullName evidence="2">Alpha-beta hydrolase superfamily lysophospholipase</fullName>
    </submittedName>
</protein>
<dbReference type="PANTHER" id="PTHR43194">
    <property type="entry name" value="HYDROLASE ALPHA/BETA FOLD FAMILY"/>
    <property type="match status" value="1"/>
</dbReference>
<dbReference type="SUPFAM" id="SSF53474">
    <property type="entry name" value="alpha/beta-Hydrolases"/>
    <property type="match status" value="1"/>
</dbReference>
<comment type="caution">
    <text evidence="2">The sequence shown here is derived from an EMBL/GenBank/DDBJ whole genome shotgun (WGS) entry which is preliminary data.</text>
</comment>
<dbReference type="STRING" id="1210090.GCA_001613185_03301"/>